<organism evidence="1 2">
    <name type="scientific">Pterulicium gracile</name>
    <dbReference type="NCBI Taxonomy" id="1884261"/>
    <lineage>
        <taxon>Eukaryota</taxon>
        <taxon>Fungi</taxon>
        <taxon>Dikarya</taxon>
        <taxon>Basidiomycota</taxon>
        <taxon>Agaricomycotina</taxon>
        <taxon>Agaricomycetes</taxon>
        <taxon>Agaricomycetidae</taxon>
        <taxon>Agaricales</taxon>
        <taxon>Pleurotineae</taxon>
        <taxon>Pterulaceae</taxon>
        <taxon>Pterulicium</taxon>
    </lineage>
</organism>
<keyword evidence="2" id="KW-1185">Reference proteome</keyword>
<evidence type="ECO:0000313" key="1">
    <source>
        <dbReference type="EMBL" id="TFK98291.1"/>
    </source>
</evidence>
<proteinExistence type="predicted"/>
<dbReference type="Proteomes" id="UP000305067">
    <property type="component" value="Unassembled WGS sequence"/>
</dbReference>
<dbReference type="EMBL" id="ML178840">
    <property type="protein sequence ID" value="TFK98291.1"/>
    <property type="molecule type" value="Genomic_DNA"/>
</dbReference>
<evidence type="ECO:0000313" key="2">
    <source>
        <dbReference type="Proteomes" id="UP000305067"/>
    </source>
</evidence>
<reference evidence="1 2" key="1">
    <citation type="journal article" date="2019" name="Nat. Ecol. Evol.">
        <title>Megaphylogeny resolves global patterns of mushroom evolution.</title>
        <authorList>
            <person name="Varga T."/>
            <person name="Krizsan K."/>
            <person name="Foldi C."/>
            <person name="Dima B."/>
            <person name="Sanchez-Garcia M."/>
            <person name="Sanchez-Ramirez S."/>
            <person name="Szollosi G.J."/>
            <person name="Szarkandi J.G."/>
            <person name="Papp V."/>
            <person name="Albert L."/>
            <person name="Andreopoulos W."/>
            <person name="Angelini C."/>
            <person name="Antonin V."/>
            <person name="Barry K.W."/>
            <person name="Bougher N.L."/>
            <person name="Buchanan P."/>
            <person name="Buyck B."/>
            <person name="Bense V."/>
            <person name="Catcheside P."/>
            <person name="Chovatia M."/>
            <person name="Cooper J."/>
            <person name="Damon W."/>
            <person name="Desjardin D."/>
            <person name="Finy P."/>
            <person name="Geml J."/>
            <person name="Haridas S."/>
            <person name="Hughes K."/>
            <person name="Justo A."/>
            <person name="Karasinski D."/>
            <person name="Kautmanova I."/>
            <person name="Kiss B."/>
            <person name="Kocsube S."/>
            <person name="Kotiranta H."/>
            <person name="LaButti K.M."/>
            <person name="Lechner B.E."/>
            <person name="Liimatainen K."/>
            <person name="Lipzen A."/>
            <person name="Lukacs Z."/>
            <person name="Mihaltcheva S."/>
            <person name="Morgado L.N."/>
            <person name="Niskanen T."/>
            <person name="Noordeloos M.E."/>
            <person name="Ohm R.A."/>
            <person name="Ortiz-Santana B."/>
            <person name="Ovrebo C."/>
            <person name="Racz N."/>
            <person name="Riley R."/>
            <person name="Savchenko A."/>
            <person name="Shiryaev A."/>
            <person name="Soop K."/>
            <person name="Spirin V."/>
            <person name="Szebenyi C."/>
            <person name="Tomsovsky M."/>
            <person name="Tulloss R.E."/>
            <person name="Uehling J."/>
            <person name="Grigoriev I.V."/>
            <person name="Vagvolgyi C."/>
            <person name="Papp T."/>
            <person name="Martin F.M."/>
            <person name="Miettinen O."/>
            <person name="Hibbett D.S."/>
            <person name="Nagy L.G."/>
        </authorList>
    </citation>
    <scope>NUCLEOTIDE SEQUENCE [LARGE SCALE GENOMIC DNA]</scope>
    <source>
        <strain evidence="1 2">CBS 309.79</strain>
    </source>
</reference>
<name>A0A5C3Q943_9AGAR</name>
<accession>A0A5C3Q943</accession>
<sequence>MRASGGGVFCVFEVECEGLWGCQGTMAGCVGRRGFVGIGRHGGDFEFYSSGSTRTRRVKGIERERRVLENCEGGQDEGNGYSEGVVVFMSDIRLSSRVRTQKSLFVRAALTKRARVKERESVVDGGMRVLCVSKCWCASLFLMRP</sequence>
<dbReference type="AlphaFoldDB" id="A0A5C3Q943"/>
<gene>
    <name evidence="1" type="ORF">BDV98DRAFT_572944</name>
</gene>
<protein>
    <submittedName>
        <fullName evidence="1">Uncharacterized protein</fullName>
    </submittedName>
</protein>
<dbReference type="PROSITE" id="PS51257">
    <property type="entry name" value="PROKAR_LIPOPROTEIN"/>
    <property type="match status" value="1"/>
</dbReference>